<evidence type="ECO:0000313" key="2">
    <source>
        <dbReference type="Proteomes" id="UP001234297"/>
    </source>
</evidence>
<gene>
    <name evidence="1" type="ORF">MRB53_023443</name>
</gene>
<reference evidence="1 2" key="1">
    <citation type="journal article" date="2022" name="Hortic Res">
        <title>A haplotype resolved chromosomal level avocado genome allows analysis of novel avocado genes.</title>
        <authorList>
            <person name="Nath O."/>
            <person name="Fletcher S.J."/>
            <person name="Hayward A."/>
            <person name="Shaw L.M."/>
            <person name="Masouleh A.K."/>
            <person name="Furtado A."/>
            <person name="Henry R.J."/>
            <person name="Mitter N."/>
        </authorList>
    </citation>
    <scope>NUCLEOTIDE SEQUENCE [LARGE SCALE GENOMIC DNA]</scope>
    <source>
        <strain evidence="2">cv. Hass</strain>
    </source>
</reference>
<proteinExistence type="predicted"/>
<keyword evidence="2" id="KW-1185">Reference proteome</keyword>
<name>A0ACC2L9L3_PERAE</name>
<dbReference type="EMBL" id="CM056815">
    <property type="protein sequence ID" value="KAJ8630120.1"/>
    <property type="molecule type" value="Genomic_DNA"/>
</dbReference>
<accession>A0ACC2L9L3</accession>
<dbReference type="Proteomes" id="UP001234297">
    <property type="component" value="Chromosome 7"/>
</dbReference>
<comment type="caution">
    <text evidence="1">The sequence shown here is derived from an EMBL/GenBank/DDBJ whole genome shotgun (WGS) entry which is preliminary data.</text>
</comment>
<organism evidence="1 2">
    <name type="scientific">Persea americana</name>
    <name type="common">Avocado</name>
    <dbReference type="NCBI Taxonomy" id="3435"/>
    <lineage>
        <taxon>Eukaryota</taxon>
        <taxon>Viridiplantae</taxon>
        <taxon>Streptophyta</taxon>
        <taxon>Embryophyta</taxon>
        <taxon>Tracheophyta</taxon>
        <taxon>Spermatophyta</taxon>
        <taxon>Magnoliopsida</taxon>
        <taxon>Magnoliidae</taxon>
        <taxon>Laurales</taxon>
        <taxon>Lauraceae</taxon>
        <taxon>Persea</taxon>
    </lineage>
</organism>
<evidence type="ECO:0000313" key="1">
    <source>
        <dbReference type="EMBL" id="KAJ8630120.1"/>
    </source>
</evidence>
<sequence>MAFTKNIFVSMTLILLALATEVVAFETDPSYNRVGRNIQGRRLLSKVLAMIKGAKEFVAPFRKPIKGAFKVGKAVTCKEYCPPNVDKNTCIVCPNN</sequence>
<protein>
    <submittedName>
        <fullName evidence="1">Uncharacterized protein</fullName>
    </submittedName>
</protein>